<dbReference type="RefSeq" id="XP_066069156.1">
    <property type="nucleotide sequence ID" value="XM_066213059.1"/>
</dbReference>
<evidence type="ECO:0000313" key="3">
    <source>
        <dbReference type="Proteomes" id="UP000094043"/>
    </source>
</evidence>
<organism evidence="2 3">
    <name type="scientific">Cryptococcus depauperatus CBS 7841</name>
    <dbReference type="NCBI Taxonomy" id="1295531"/>
    <lineage>
        <taxon>Eukaryota</taxon>
        <taxon>Fungi</taxon>
        <taxon>Dikarya</taxon>
        <taxon>Basidiomycota</taxon>
        <taxon>Agaricomycotina</taxon>
        <taxon>Tremellomycetes</taxon>
        <taxon>Tremellales</taxon>
        <taxon>Cryptococcaceae</taxon>
        <taxon>Cryptococcus</taxon>
    </lineage>
</organism>
<name>A0AAJ8M2A9_9TREE</name>
<protein>
    <submittedName>
        <fullName evidence="2">Uncharacterized protein</fullName>
    </submittedName>
</protein>
<dbReference type="EMBL" id="CP143787">
    <property type="protein sequence ID" value="WVN88456.1"/>
    <property type="molecule type" value="Genomic_DNA"/>
</dbReference>
<dbReference type="GeneID" id="91087877"/>
<dbReference type="Proteomes" id="UP000094043">
    <property type="component" value="Chromosome 4"/>
</dbReference>
<reference evidence="2" key="2">
    <citation type="journal article" date="2022" name="Elife">
        <title>Obligate sexual reproduction of a homothallic fungus closely related to the Cryptococcus pathogenic species complex.</title>
        <authorList>
            <person name="Passer A.R."/>
            <person name="Clancey S.A."/>
            <person name="Shea T."/>
            <person name="David-Palma M."/>
            <person name="Averette A.F."/>
            <person name="Boekhout T."/>
            <person name="Porcel B.M."/>
            <person name="Nowrousian M."/>
            <person name="Cuomo C.A."/>
            <person name="Sun S."/>
            <person name="Heitman J."/>
            <person name="Coelho M.A."/>
        </authorList>
    </citation>
    <scope>NUCLEOTIDE SEQUENCE</scope>
    <source>
        <strain evidence="2">CBS 7841</strain>
    </source>
</reference>
<evidence type="ECO:0000256" key="1">
    <source>
        <dbReference type="SAM" id="MobiDB-lite"/>
    </source>
</evidence>
<proteinExistence type="predicted"/>
<evidence type="ECO:0000313" key="2">
    <source>
        <dbReference type="EMBL" id="WVN88456.1"/>
    </source>
</evidence>
<sequence length="269" mass="28403">MPIEVTPAPHQMGAAAYAHQGWFSLPATGPAHLADLQPRSHIPGSVFPNGLRNPFAPYAGETYIPSADKAVKIGGSRFAGSDALIRGGSVVDSMTGRPMSLAGGSVIAPSSVSMDGFREDEGWNGSMSRVHAGHAPDMSSAAVTLSLPRGLEVGWRNQPASWGNHARMTPAITPGLDGPGMASSLDGPLPVQNRHKHYSSSVPAVRLRRNSVSEQECADCNPVRPNGHGRRRLSSTPVAIGKSPLGRKISVDQVRRSNSMRSNRCSECC</sequence>
<gene>
    <name evidence="2" type="ORF">L203_103667</name>
</gene>
<feature type="region of interest" description="Disordered" evidence="1">
    <location>
        <begin position="221"/>
        <end position="243"/>
    </location>
</feature>
<dbReference type="KEGG" id="cdep:91087877"/>
<reference evidence="2" key="3">
    <citation type="submission" date="2024-01" db="EMBL/GenBank/DDBJ databases">
        <authorList>
            <person name="Coelho M.A."/>
            <person name="David-Palma M."/>
            <person name="Shea T."/>
            <person name="Sun S."/>
            <person name="Cuomo C.A."/>
            <person name="Heitman J."/>
        </authorList>
    </citation>
    <scope>NUCLEOTIDE SEQUENCE</scope>
    <source>
        <strain evidence="2">CBS 7841</strain>
    </source>
</reference>
<keyword evidence="3" id="KW-1185">Reference proteome</keyword>
<dbReference type="AlphaFoldDB" id="A0AAJ8M2A9"/>
<reference evidence="2" key="1">
    <citation type="submission" date="2016-06" db="EMBL/GenBank/DDBJ databases">
        <authorList>
            <person name="Cuomo C."/>
            <person name="Litvintseva A."/>
            <person name="Heitman J."/>
            <person name="Chen Y."/>
            <person name="Sun S."/>
            <person name="Springer D."/>
            <person name="Dromer F."/>
            <person name="Young S."/>
            <person name="Zeng Q."/>
            <person name="Chapman S."/>
            <person name="Gujja S."/>
            <person name="Saif S."/>
            <person name="Birren B."/>
        </authorList>
    </citation>
    <scope>NUCLEOTIDE SEQUENCE</scope>
    <source>
        <strain evidence="2">CBS 7841</strain>
    </source>
</reference>
<accession>A0AAJ8M2A9</accession>